<dbReference type="EMBL" id="CP002131">
    <property type="protein sequence ID" value="ADL08652.1"/>
    <property type="molecule type" value="Genomic_DNA"/>
</dbReference>
<keyword evidence="2" id="KW-0472">Membrane</keyword>
<evidence type="ECO:0000259" key="3">
    <source>
        <dbReference type="Pfam" id="PF14341"/>
    </source>
</evidence>
<name>D9RZ98_THEOJ</name>
<evidence type="ECO:0000256" key="1">
    <source>
        <dbReference type="SAM" id="MobiDB-lite"/>
    </source>
</evidence>
<organism evidence="4 5">
    <name type="scientific">Thermosediminibacter oceani (strain ATCC BAA-1034 / DSM 16646 / JW/IW-1228P)</name>
    <dbReference type="NCBI Taxonomy" id="555079"/>
    <lineage>
        <taxon>Bacteria</taxon>
        <taxon>Bacillati</taxon>
        <taxon>Bacillota</taxon>
        <taxon>Clostridia</taxon>
        <taxon>Thermosediminibacterales</taxon>
        <taxon>Thermosediminibacteraceae</taxon>
        <taxon>Thermosediminibacter</taxon>
    </lineage>
</organism>
<protein>
    <recommendedName>
        <fullName evidence="3">Type 4 fimbrial biogenesis protein PilX N-terminal domain-containing protein</fullName>
    </recommendedName>
</protein>
<dbReference type="AlphaFoldDB" id="D9RZ98"/>
<feature type="transmembrane region" description="Helical" evidence="2">
    <location>
        <begin position="16"/>
        <end position="39"/>
    </location>
</feature>
<dbReference type="Pfam" id="PF14341">
    <property type="entry name" value="PilX_N"/>
    <property type="match status" value="1"/>
</dbReference>
<reference evidence="4 5" key="1">
    <citation type="journal article" date="2010" name="Stand. Genomic Sci.">
        <title>Complete genome sequence of Thermosediminibacter oceani type strain (JW/IW-1228P).</title>
        <authorList>
            <person name="Pitluck S."/>
            <person name="Yasawong M."/>
            <person name="Munk C."/>
            <person name="Nolan M."/>
            <person name="Lapidus A."/>
            <person name="Lucas S."/>
            <person name="Glavina Del Rio T."/>
            <person name="Tice H."/>
            <person name="Cheng J.F."/>
            <person name="Bruce D."/>
            <person name="Detter C."/>
            <person name="Tapia R."/>
            <person name="Han C."/>
            <person name="Goodwin L."/>
            <person name="Liolios K."/>
            <person name="Ivanova N."/>
            <person name="Mavromatis K."/>
            <person name="Mikhailova N."/>
            <person name="Pati A."/>
            <person name="Chen A."/>
            <person name="Palaniappan K."/>
            <person name="Land M."/>
            <person name="Hauser L."/>
            <person name="Chang Y.J."/>
            <person name="Jeffries C.D."/>
            <person name="Rohde M."/>
            <person name="Spring S."/>
            <person name="Sikorski J."/>
            <person name="Goker M."/>
            <person name="Woyke T."/>
            <person name="Bristow J."/>
            <person name="Eisen J.A."/>
            <person name="Markowitz V."/>
            <person name="Hugenholtz P."/>
            <person name="Kyrpides N.C."/>
            <person name="Klenk H.P."/>
        </authorList>
    </citation>
    <scope>NUCLEOTIDE SEQUENCE [LARGE SCALE GENOMIC DNA]</scope>
    <source>
        <strain evidence="5">ATCC BAA-1034 / DSM 16646 / JW/IW-1228P</strain>
    </source>
</reference>
<dbReference type="KEGG" id="toc:Toce_1923"/>
<keyword evidence="2" id="KW-1133">Transmembrane helix</keyword>
<evidence type="ECO:0000256" key="2">
    <source>
        <dbReference type="SAM" id="Phobius"/>
    </source>
</evidence>
<dbReference type="OrthoDB" id="1724823at2"/>
<keyword evidence="2" id="KW-0812">Transmembrane</keyword>
<dbReference type="eggNOG" id="COG4726">
    <property type="taxonomic scope" value="Bacteria"/>
</dbReference>
<dbReference type="Proteomes" id="UP000000272">
    <property type="component" value="Chromosome"/>
</dbReference>
<feature type="domain" description="Type 4 fimbrial biogenesis protein PilX N-terminal" evidence="3">
    <location>
        <begin position="13"/>
        <end position="63"/>
    </location>
</feature>
<gene>
    <name evidence="4" type="ordered locus">Toce_1923</name>
</gene>
<keyword evidence="5" id="KW-1185">Reference proteome</keyword>
<dbReference type="InterPro" id="IPR025746">
    <property type="entry name" value="PilX_N_dom"/>
</dbReference>
<dbReference type="STRING" id="555079.Toce_1923"/>
<evidence type="ECO:0000313" key="5">
    <source>
        <dbReference type="Proteomes" id="UP000000272"/>
    </source>
</evidence>
<sequence length="409" mass="44085">MHMNIKESQGAERGQALVLVMLVLMVVVILGSATVTLTASHRQAAARQRNRLQAYYAADAGVERALVMIRQNPGVVNQIPPGGSLTLISNEPYPEPSAGGSIEKVTVEEIEEESGTVVKITSVGTFNKARETLTVKVRINTSGSPAELLKGVSLLPEDQNSDINLLKHISIIGSQEPKPVIYVNGNLNIGDKSTIENFNIYASGKITINKDAELNNCQITEYHQAIPDFPDLREDWYRQQAEMTGKYFGQDTTFPINDPGKEKGGKSEDTTEYSGIYFVNGNVKISGRYSGQAVIVTSGNIDVTDDLKANTPDEDLLVLISLGGQVNINKKGSDSIIDALIIANGKLFCDNKVVLNGGVLVRLIENTNKLTIYSNPVLIDSHPELIGLAFGGGSGGGPTSIEIESWSEQ</sequence>
<feature type="region of interest" description="Disordered" evidence="1">
    <location>
        <begin position="249"/>
        <end position="269"/>
    </location>
</feature>
<feature type="compositionally biased region" description="Basic and acidic residues" evidence="1">
    <location>
        <begin position="259"/>
        <end position="269"/>
    </location>
</feature>
<accession>D9RZ98</accession>
<proteinExistence type="predicted"/>
<evidence type="ECO:0000313" key="4">
    <source>
        <dbReference type="EMBL" id="ADL08652.1"/>
    </source>
</evidence>
<dbReference type="HOGENOM" id="CLU_690236_0_0_9"/>